<dbReference type="AlphaFoldDB" id="A0AAQ3LD29"/>
<dbReference type="Proteomes" id="UP001304300">
    <property type="component" value="Chromosome"/>
</dbReference>
<evidence type="ECO:0000313" key="3">
    <source>
        <dbReference type="Proteomes" id="UP001304300"/>
    </source>
</evidence>
<dbReference type="InterPro" id="IPR026906">
    <property type="entry name" value="LRR_5"/>
</dbReference>
<gene>
    <name evidence="2" type="ORF">RZN69_03820</name>
</gene>
<sequence length="508" mass="54362">MSTIQRFLRSLTFNLLLCMALSCHAAQFGDFTYTDHGDHIEITDYPEGATGEVIIPSSIDGKPVTIIGNQAFGNCATITWVSVPDGVTMIGDEAFYFCRSLAGIDLPFSLLSIGDSAFYFSGLESVTIPEGVTTIGDGAFNLSISLAVVNLPTTLETIGSRAFANSGIVNIVIPEGVIIIEDVTFLGCPQLTDVTLPQSLTSIGDAAFVVCSQLDSITIPGGVSSIKSNAFILCEKLTSIQVDGSNAYYASLDGILFNEDLSILHTYPKGVSSLNYHVPDTVVTIGEYAFYDCDNLTSVSIADSVQSIGASAFFSCDGFTSITIPEGVTSIGSNAFEDCSNLLSIYFFDDVPGDVDPFAFDNTPVTIFHFSDKTGFTSPTWMDRPSVNMGPSTPGKTWLIENGLAYDADLETDTGSAGMPLLLSYALNLSPDMQDTPTPRLNGNQLEYNFYSGRDDVTYTVETSKDLVNWDDTGIVLSSPDDEGYRTASASLGDDTECFVRVSVTQVP</sequence>
<accession>A0AAQ3LD29</accession>
<evidence type="ECO:0000256" key="1">
    <source>
        <dbReference type="SAM" id="SignalP"/>
    </source>
</evidence>
<keyword evidence="1" id="KW-0732">Signal</keyword>
<protein>
    <submittedName>
        <fullName evidence="2">Leucine-rich repeat domain-containing protein</fullName>
    </submittedName>
</protein>
<organism evidence="2 3">
    <name type="scientific">Rubellicoccus peritrichatus</name>
    <dbReference type="NCBI Taxonomy" id="3080537"/>
    <lineage>
        <taxon>Bacteria</taxon>
        <taxon>Pseudomonadati</taxon>
        <taxon>Verrucomicrobiota</taxon>
        <taxon>Opitutia</taxon>
        <taxon>Puniceicoccales</taxon>
        <taxon>Cerasicoccaceae</taxon>
        <taxon>Rubellicoccus</taxon>
    </lineage>
</organism>
<reference evidence="2 3" key="1">
    <citation type="submission" date="2023-10" db="EMBL/GenBank/DDBJ databases">
        <title>Rubellicoccus peritrichatus gen. nov., sp. nov., isolated from an algae of coral reef tank.</title>
        <authorList>
            <person name="Luo J."/>
        </authorList>
    </citation>
    <scope>NUCLEOTIDE SEQUENCE [LARGE SCALE GENOMIC DNA]</scope>
    <source>
        <strain evidence="2 3">CR14</strain>
    </source>
</reference>
<dbReference type="RefSeq" id="WP_317834689.1">
    <property type="nucleotide sequence ID" value="NZ_CP136920.1"/>
</dbReference>
<dbReference type="PROSITE" id="PS51257">
    <property type="entry name" value="PROKAR_LIPOPROTEIN"/>
    <property type="match status" value="1"/>
</dbReference>
<dbReference type="KEGG" id="puo:RZN69_03820"/>
<feature type="chain" id="PRO_5042857990" evidence="1">
    <location>
        <begin position="26"/>
        <end position="508"/>
    </location>
</feature>
<feature type="signal peptide" evidence="1">
    <location>
        <begin position="1"/>
        <end position="25"/>
    </location>
</feature>
<name>A0AAQ3LD29_9BACT</name>
<dbReference type="SUPFAM" id="SSF52058">
    <property type="entry name" value="L domain-like"/>
    <property type="match status" value="1"/>
</dbReference>
<dbReference type="InterPro" id="IPR032675">
    <property type="entry name" value="LRR_dom_sf"/>
</dbReference>
<dbReference type="InterPro" id="IPR053139">
    <property type="entry name" value="Surface_bspA-like"/>
</dbReference>
<dbReference type="Gene3D" id="3.80.10.10">
    <property type="entry name" value="Ribonuclease Inhibitor"/>
    <property type="match status" value="2"/>
</dbReference>
<dbReference type="PANTHER" id="PTHR45661:SF3">
    <property type="entry name" value="IG-LIKE DOMAIN-CONTAINING PROTEIN"/>
    <property type="match status" value="1"/>
</dbReference>
<evidence type="ECO:0000313" key="2">
    <source>
        <dbReference type="EMBL" id="WOO42204.1"/>
    </source>
</evidence>
<dbReference type="EMBL" id="CP136920">
    <property type="protein sequence ID" value="WOO42204.1"/>
    <property type="molecule type" value="Genomic_DNA"/>
</dbReference>
<dbReference type="PANTHER" id="PTHR45661">
    <property type="entry name" value="SURFACE ANTIGEN"/>
    <property type="match status" value="1"/>
</dbReference>
<keyword evidence="3" id="KW-1185">Reference proteome</keyword>
<dbReference type="Pfam" id="PF13306">
    <property type="entry name" value="LRR_5"/>
    <property type="match status" value="2"/>
</dbReference>
<proteinExistence type="predicted"/>